<dbReference type="RefSeq" id="WP_012925107.1">
    <property type="nucleotide sequence ID" value="NC_013730.1"/>
</dbReference>
<sequence>MRIILDTNIYISALISRNSRQRLNRIFDNPAITVLIAELLLSEIDTVTLRPKISKYLTSSERTAFIHFIKERCLLVSVSSIVTVSPDPDDDFLLALAKDGQAEYLITGNKRDLLDLRAFNETQIVTLTDFLELLP</sequence>
<dbReference type="EMBL" id="CP001769">
    <property type="protein sequence ID" value="ADB36555.1"/>
    <property type="molecule type" value="Genomic_DNA"/>
</dbReference>
<proteinExistence type="predicted"/>
<protein>
    <recommendedName>
        <fullName evidence="1">PIN domain-containing protein</fullName>
    </recommendedName>
</protein>
<dbReference type="InterPro" id="IPR002850">
    <property type="entry name" value="PIN_toxin-like"/>
</dbReference>
<dbReference type="SUPFAM" id="SSF88723">
    <property type="entry name" value="PIN domain-like"/>
    <property type="match status" value="1"/>
</dbReference>
<reference evidence="2 3" key="1">
    <citation type="journal article" date="2010" name="Stand. Genomic Sci.">
        <title>Complete genome sequence of Spirosoma linguale type strain (1).</title>
        <authorList>
            <person name="Lail K."/>
            <person name="Sikorski J."/>
            <person name="Saunders E."/>
            <person name="Lapidus A."/>
            <person name="Glavina Del Rio T."/>
            <person name="Copeland A."/>
            <person name="Tice H."/>
            <person name="Cheng J.-F."/>
            <person name="Lucas S."/>
            <person name="Nolan M."/>
            <person name="Bruce D."/>
            <person name="Goodwin L."/>
            <person name="Pitluck S."/>
            <person name="Ivanova N."/>
            <person name="Mavromatis K."/>
            <person name="Ovchinnikova G."/>
            <person name="Pati A."/>
            <person name="Chen A."/>
            <person name="Palaniappan K."/>
            <person name="Land M."/>
            <person name="Hauser L."/>
            <person name="Chang Y.-J."/>
            <person name="Jeffries C.D."/>
            <person name="Chain P."/>
            <person name="Brettin T."/>
            <person name="Detter J.C."/>
            <person name="Schuetze A."/>
            <person name="Rohde M."/>
            <person name="Tindall B.J."/>
            <person name="Goeker M."/>
            <person name="Bristow J."/>
            <person name="Eisen J.A."/>
            <person name="Markowitz V."/>
            <person name="Hugenholtz P."/>
            <person name="Kyrpides N.C."/>
            <person name="Klenk H.-P."/>
            <person name="Chen F."/>
        </authorList>
    </citation>
    <scope>NUCLEOTIDE SEQUENCE [LARGE SCALE GENOMIC DNA]</scope>
    <source>
        <strain evidence="3">ATCC 33905 / DSM 74 / LMG 10896 / Claus 1</strain>
    </source>
</reference>
<gene>
    <name evidence="2" type="ordered locus">Slin_0491</name>
</gene>
<dbReference type="PANTHER" id="PTHR34610">
    <property type="entry name" value="SSL7007 PROTEIN"/>
    <property type="match status" value="1"/>
</dbReference>
<evidence type="ECO:0000259" key="1">
    <source>
        <dbReference type="Pfam" id="PF13470"/>
    </source>
</evidence>
<feature type="domain" description="PIN" evidence="1">
    <location>
        <begin position="2"/>
        <end position="111"/>
    </location>
</feature>
<dbReference type="InterPro" id="IPR029060">
    <property type="entry name" value="PIN-like_dom_sf"/>
</dbReference>
<dbReference type="eggNOG" id="COG1569">
    <property type="taxonomic scope" value="Bacteria"/>
</dbReference>
<accession>D2QF78</accession>
<dbReference type="NCBIfam" id="TIGR00305">
    <property type="entry name" value="putative toxin-antitoxin system toxin component, PIN family"/>
    <property type="match status" value="1"/>
</dbReference>
<evidence type="ECO:0000313" key="3">
    <source>
        <dbReference type="Proteomes" id="UP000002028"/>
    </source>
</evidence>
<keyword evidence="3" id="KW-1185">Reference proteome</keyword>
<dbReference type="PANTHER" id="PTHR34610:SF4">
    <property type="entry name" value="SLL8027 PROTEIN"/>
    <property type="match status" value="1"/>
</dbReference>
<name>D2QF78_SPILD</name>
<dbReference type="InterPro" id="IPR002716">
    <property type="entry name" value="PIN_dom"/>
</dbReference>
<dbReference type="HOGENOM" id="CLU_116617_3_2_10"/>
<dbReference type="Proteomes" id="UP000002028">
    <property type="component" value="Chromosome"/>
</dbReference>
<dbReference type="KEGG" id="sli:Slin_0491"/>
<evidence type="ECO:0000313" key="2">
    <source>
        <dbReference type="EMBL" id="ADB36555.1"/>
    </source>
</evidence>
<dbReference type="STRING" id="504472.Slin_0491"/>
<dbReference type="AlphaFoldDB" id="D2QF78"/>
<dbReference type="Pfam" id="PF13470">
    <property type="entry name" value="PIN_3"/>
    <property type="match status" value="1"/>
</dbReference>
<organism evidence="2 3">
    <name type="scientific">Spirosoma linguale (strain ATCC 33905 / DSM 74 / LMG 10896 / Claus 1)</name>
    <dbReference type="NCBI Taxonomy" id="504472"/>
    <lineage>
        <taxon>Bacteria</taxon>
        <taxon>Pseudomonadati</taxon>
        <taxon>Bacteroidota</taxon>
        <taxon>Cytophagia</taxon>
        <taxon>Cytophagales</taxon>
        <taxon>Cytophagaceae</taxon>
        <taxon>Spirosoma</taxon>
    </lineage>
</organism>